<feature type="non-terminal residue" evidence="1">
    <location>
        <position position="1"/>
    </location>
</feature>
<keyword evidence="2" id="KW-1185">Reference proteome</keyword>
<dbReference type="EMBL" id="CAJVPU010007634">
    <property type="protein sequence ID" value="CAG8575005.1"/>
    <property type="molecule type" value="Genomic_DNA"/>
</dbReference>
<gene>
    <name evidence="1" type="ORF">DHETER_LOCUS6227</name>
</gene>
<reference evidence="1" key="1">
    <citation type="submission" date="2021-06" db="EMBL/GenBank/DDBJ databases">
        <authorList>
            <person name="Kallberg Y."/>
            <person name="Tangrot J."/>
            <person name="Rosling A."/>
        </authorList>
    </citation>
    <scope>NUCLEOTIDE SEQUENCE</scope>
    <source>
        <strain evidence="1">IL203A</strain>
    </source>
</reference>
<organism evidence="1 2">
    <name type="scientific">Dentiscutata heterogama</name>
    <dbReference type="NCBI Taxonomy" id="1316150"/>
    <lineage>
        <taxon>Eukaryota</taxon>
        <taxon>Fungi</taxon>
        <taxon>Fungi incertae sedis</taxon>
        <taxon>Mucoromycota</taxon>
        <taxon>Glomeromycotina</taxon>
        <taxon>Glomeromycetes</taxon>
        <taxon>Diversisporales</taxon>
        <taxon>Gigasporaceae</taxon>
        <taxon>Dentiscutata</taxon>
    </lineage>
</organism>
<dbReference type="Proteomes" id="UP000789702">
    <property type="component" value="Unassembled WGS sequence"/>
</dbReference>
<evidence type="ECO:0000313" key="2">
    <source>
        <dbReference type="Proteomes" id="UP000789702"/>
    </source>
</evidence>
<proteinExistence type="predicted"/>
<sequence>SNSRLRSSAYLGHSFTSNRLIFELGLRHLCKNLINFNLKILESRMPIEFENVLKHRDSSRLSLKFPKIKIGELQLSEL</sequence>
<comment type="caution">
    <text evidence="1">The sequence shown here is derived from an EMBL/GenBank/DDBJ whole genome shotgun (WGS) entry which is preliminary data.</text>
</comment>
<name>A0ACA9MAJ6_9GLOM</name>
<protein>
    <submittedName>
        <fullName evidence="1">4524_t:CDS:1</fullName>
    </submittedName>
</protein>
<evidence type="ECO:0000313" key="1">
    <source>
        <dbReference type="EMBL" id="CAG8575005.1"/>
    </source>
</evidence>
<accession>A0ACA9MAJ6</accession>